<gene>
    <name evidence="1" type="ORF">ACFQBT_16575</name>
</gene>
<organism evidence="1 2">
    <name type="scientific">Branchiibius cervicis</name>
    <dbReference type="NCBI Taxonomy" id="908252"/>
    <lineage>
        <taxon>Bacteria</taxon>
        <taxon>Bacillati</taxon>
        <taxon>Actinomycetota</taxon>
        <taxon>Actinomycetes</taxon>
        <taxon>Micrococcales</taxon>
        <taxon>Dermacoccaceae</taxon>
        <taxon>Branchiibius</taxon>
    </lineage>
</organism>
<comment type="caution">
    <text evidence="1">The sequence shown here is derived from an EMBL/GenBank/DDBJ whole genome shotgun (WGS) entry which is preliminary data.</text>
</comment>
<dbReference type="EMBL" id="JBHSWJ010000002">
    <property type="protein sequence ID" value="MFC6715340.1"/>
    <property type="molecule type" value="Genomic_DNA"/>
</dbReference>
<protein>
    <submittedName>
        <fullName evidence="1">Uncharacterized protein</fullName>
    </submittedName>
</protein>
<evidence type="ECO:0000313" key="2">
    <source>
        <dbReference type="Proteomes" id="UP001596356"/>
    </source>
</evidence>
<name>A0ABW2AWX5_9MICO</name>
<evidence type="ECO:0000313" key="1">
    <source>
        <dbReference type="EMBL" id="MFC6715340.1"/>
    </source>
</evidence>
<reference evidence="2" key="1">
    <citation type="journal article" date="2019" name="Int. J. Syst. Evol. Microbiol.">
        <title>The Global Catalogue of Microorganisms (GCM) 10K type strain sequencing project: providing services to taxonomists for standard genome sequencing and annotation.</title>
        <authorList>
            <consortium name="The Broad Institute Genomics Platform"/>
            <consortium name="The Broad Institute Genome Sequencing Center for Infectious Disease"/>
            <person name="Wu L."/>
            <person name="Ma J."/>
        </authorList>
    </citation>
    <scope>NUCLEOTIDE SEQUENCE [LARGE SCALE GENOMIC DNA]</scope>
    <source>
        <strain evidence="2">NBRC 106593</strain>
    </source>
</reference>
<dbReference type="RefSeq" id="WP_377824379.1">
    <property type="nucleotide sequence ID" value="NZ_JBHSWJ010000002.1"/>
</dbReference>
<keyword evidence="2" id="KW-1185">Reference proteome</keyword>
<proteinExistence type="predicted"/>
<accession>A0ABW2AWX5</accession>
<dbReference type="Proteomes" id="UP001596356">
    <property type="component" value="Unassembled WGS sequence"/>
</dbReference>
<sequence length="50" mass="5651">MAAHLPDLWVAVRSSLRQVLDEVSVQQLLTGSLPAKVRRLNDVEDAWLPR</sequence>